<evidence type="ECO:0000256" key="2">
    <source>
        <dbReference type="ARBA" id="ARBA00004922"/>
    </source>
</evidence>
<feature type="chain" id="PRO_5011817199" description="Dolichyl-diphosphooligosaccharide--protein glycosyltransferase subunit WBP1" evidence="8">
    <location>
        <begin position="31"/>
        <end position="468"/>
    </location>
</feature>
<name>A0A292Q2G7_9PEZI</name>
<keyword evidence="7 8" id="KW-0472">Membrane</keyword>
<feature type="domain" description="OST48 middle" evidence="10">
    <location>
        <begin position="311"/>
        <end position="455"/>
    </location>
</feature>
<dbReference type="Pfam" id="PF23358">
    <property type="entry name" value="OST48_MD"/>
    <property type="match status" value="1"/>
</dbReference>
<evidence type="ECO:0000256" key="6">
    <source>
        <dbReference type="ARBA" id="ARBA00022989"/>
    </source>
</evidence>
<dbReference type="PANTHER" id="PTHR10830">
    <property type="entry name" value="DOLICHYL-DIPHOSPHOOLIGOSACCHARIDE--PROTEIN GLYCOSYLTRANSFERASE 48 KDA SUBUNIT"/>
    <property type="match status" value="1"/>
</dbReference>
<comment type="similarity">
    <text evidence="3 8">Belongs to the DDOST 48 kDa subunit family.</text>
</comment>
<evidence type="ECO:0000256" key="7">
    <source>
        <dbReference type="ARBA" id="ARBA00023136"/>
    </source>
</evidence>
<dbReference type="InterPro" id="IPR055459">
    <property type="entry name" value="OST48_MD"/>
</dbReference>
<keyword evidence="8" id="KW-0732">Signal</keyword>
<dbReference type="InterPro" id="IPR055457">
    <property type="entry name" value="OST48_N"/>
</dbReference>
<evidence type="ECO:0000256" key="1">
    <source>
        <dbReference type="ARBA" id="ARBA00004479"/>
    </source>
</evidence>
<dbReference type="Pfam" id="PF03345">
    <property type="entry name" value="OST48_N"/>
    <property type="match status" value="1"/>
</dbReference>
<dbReference type="AlphaFoldDB" id="A0A292Q2G7"/>
<feature type="domain" description="OST48 N-terminal" evidence="9">
    <location>
        <begin position="37"/>
        <end position="292"/>
    </location>
</feature>
<dbReference type="PANTHER" id="PTHR10830:SF0">
    <property type="entry name" value="DOLICHYL-DIPHOSPHOOLIGOSACCHARIDE--PROTEIN GLYCOSYLTRANSFERASE 48 KDA SUBUNIT"/>
    <property type="match status" value="1"/>
</dbReference>
<evidence type="ECO:0000256" key="8">
    <source>
        <dbReference type="RuleBase" id="RU361142"/>
    </source>
</evidence>
<keyword evidence="5 8" id="KW-0256">Endoplasmic reticulum</keyword>
<comment type="function">
    <text evidence="8">Subunit of the oligosaccharyl transferase (OST) complex that catalyzes the initial transfer of a defined glycan (Glc(3)Man(9)GlcNAc(2) in eukaryotes) from the lipid carrier dolichol-pyrophosphate to an asparagine residue within an Asn-X-Ser/Thr consensus motif in nascent polypeptide chains, the first step in protein N-glycosylation. N-glycosylation occurs cotranslationally and the complex associates with the Sec61 complex at the channel-forming translocon complex that mediates protein translocation across the endoplasmic reticulum (ER).</text>
</comment>
<evidence type="ECO:0000256" key="3">
    <source>
        <dbReference type="ARBA" id="ARBA00008743"/>
    </source>
</evidence>
<evidence type="ECO:0000259" key="9">
    <source>
        <dbReference type="Pfam" id="PF03345"/>
    </source>
</evidence>
<dbReference type="EMBL" id="LN890962">
    <property type="protein sequence ID" value="CUS14032.1"/>
    <property type="molecule type" value="Genomic_DNA"/>
</dbReference>
<dbReference type="InterPro" id="IPR005013">
    <property type="entry name" value="DDOST_48_kDa_subunit"/>
</dbReference>
<reference evidence="11" key="1">
    <citation type="submission" date="2015-10" db="EMBL/GenBank/DDBJ databases">
        <authorList>
            <person name="Regsiter A."/>
            <person name="william w."/>
        </authorList>
    </citation>
    <scope>NUCLEOTIDE SEQUENCE</scope>
    <source>
        <strain evidence="11">Montdore</strain>
    </source>
</reference>
<evidence type="ECO:0000313" key="12">
    <source>
        <dbReference type="Proteomes" id="UP001412239"/>
    </source>
</evidence>
<dbReference type="GO" id="GO:0018279">
    <property type="term" value="P:protein N-linked glycosylation via asparagine"/>
    <property type="evidence" value="ECO:0007669"/>
    <property type="project" value="UniProtKB-UniRule"/>
</dbReference>
<gene>
    <name evidence="11" type="ORF">GSTUAT00001762001</name>
</gene>
<dbReference type="UniPathway" id="UPA00378"/>
<feature type="transmembrane region" description="Helical" evidence="8">
    <location>
        <begin position="431"/>
        <end position="454"/>
    </location>
</feature>
<sequence>MRLQPQSDMASRTTFLLFFVNLLFVSWVSAAPLIGGRVLAVLEEQSDSAKYSQFLVDLKGRGFDVKLESPKKDTLSLFKHGEKVWDHVILFPPKSKGYGPALTPQQLLEFTKLGGNVLILTSPSSIPEQIRELARELGIGLPPKDYIAVDHFNYDTVSKSEKHDVILANRPAVSPAVHNYFSGKQGDLIAFRGAGHTLGNGPLLVPILTAPRTAYAYDSKEDFAYAQDPWAAGTQMQLISAMQARNNARITLAGSADMFSNEFFEMKVQRPGSVESRKTANKEFCRDVAAWTFGEKGIVKVNAIRHYLSNEPDSPVNPNMYRIKNDATFEIELSEYDTDRWVPFKVPSGDSLQLEFTMLDPYYRIPLFPASTSSNYTTYATSFKIPDQHGVFAFRVNYKRPYITYVDEKYSVTVRHFAHDEYTRSWDISGAWVWIAGIAVTITGWIGFCALWLWSAPAAIKAGLKKTE</sequence>
<feature type="signal peptide" evidence="8">
    <location>
        <begin position="1"/>
        <end position="30"/>
    </location>
</feature>
<proteinExistence type="inferred from homology"/>
<evidence type="ECO:0000313" key="11">
    <source>
        <dbReference type="EMBL" id="CUS14032.1"/>
    </source>
</evidence>
<keyword evidence="6 8" id="KW-1133">Transmembrane helix</keyword>
<comment type="subunit">
    <text evidence="8">Component of the oligosaccharyltransferase (OST) complex.</text>
</comment>
<dbReference type="Proteomes" id="UP001412239">
    <property type="component" value="Unassembled WGS sequence"/>
</dbReference>
<dbReference type="GO" id="GO:0008250">
    <property type="term" value="C:oligosaccharyltransferase complex"/>
    <property type="evidence" value="ECO:0007669"/>
    <property type="project" value="TreeGrafter"/>
</dbReference>
<keyword evidence="4 8" id="KW-0812">Transmembrane</keyword>
<evidence type="ECO:0000259" key="10">
    <source>
        <dbReference type="Pfam" id="PF23358"/>
    </source>
</evidence>
<comment type="subcellular location">
    <subcellularLocation>
        <location evidence="8">Endoplasmic reticulum membrane</location>
        <topology evidence="8">Single-pass type I membrane protein</topology>
    </subcellularLocation>
    <subcellularLocation>
        <location evidence="1">Membrane</location>
        <topology evidence="1">Single-pass type I membrane protein</topology>
    </subcellularLocation>
</comment>
<evidence type="ECO:0000256" key="4">
    <source>
        <dbReference type="ARBA" id="ARBA00022692"/>
    </source>
</evidence>
<organism evidence="11 12">
    <name type="scientific">Tuber aestivum</name>
    <name type="common">summer truffle</name>
    <dbReference type="NCBI Taxonomy" id="59557"/>
    <lineage>
        <taxon>Eukaryota</taxon>
        <taxon>Fungi</taxon>
        <taxon>Dikarya</taxon>
        <taxon>Ascomycota</taxon>
        <taxon>Pezizomycotina</taxon>
        <taxon>Pezizomycetes</taxon>
        <taxon>Pezizales</taxon>
        <taxon>Tuberaceae</taxon>
        <taxon>Tuber</taxon>
    </lineage>
</organism>
<comment type="pathway">
    <text evidence="2 8">Protein modification; protein glycosylation.</text>
</comment>
<keyword evidence="12" id="KW-1185">Reference proteome</keyword>
<evidence type="ECO:0000256" key="5">
    <source>
        <dbReference type="ARBA" id="ARBA00022824"/>
    </source>
</evidence>
<protein>
    <recommendedName>
        <fullName evidence="8">Dolichyl-diphosphooligosaccharide--protein glycosyltransferase subunit WBP1</fullName>
        <shortName evidence="8">Oligosaccharyl transferase subunit WBP1</shortName>
    </recommendedName>
</protein>
<accession>A0A292Q2G7</accession>